<keyword evidence="2" id="KW-1185">Reference proteome</keyword>
<evidence type="ECO:0000313" key="1">
    <source>
        <dbReference type="EMBL" id="KAB8737528.1"/>
    </source>
</evidence>
<sequence>MSHEQTPERNNLACQLEGDSYLVTRLETLQSILELLGTPAPWQRAYDATDDCAWDERAGCKRETLRMTSPDNAACGVDDAFRQGWRMMKFAQKGGESLFALVEHLASSNPVHWCKTSKQARLTRWARENSVLRMPLPAPLSSRLSASVQAPVPDGIPCLGFETTHVSHDAASMTATSFV</sequence>
<dbReference type="Proteomes" id="UP000327013">
    <property type="component" value="Unassembled WGS sequence"/>
</dbReference>
<comment type="caution">
    <text evidence="1">The sequence shown here is derived from an EMBL/GenBank/DDBJ whole genome shotgun (WGS) entry which is preliminary data.</text>
</comment>
<gene>
    <name evidence="1" type="ORF">FH972_026487</name>
</gene>
<reference evidence="1 2" key="1">
    <citation type="submission" date="2019-06" db="EMBL/GenBank/DDBJ databases">
        <title>A chromosomal-level reference genome of Carpinus fangiana (Coryloideae, Betulaceae).</title>
        <authorList>
            <person name="Yang X."/>
            <person name="Wang Z."/>
            <person name="Zhang L."/>
            <person name="Hao G."/>
            <person name="Liu J."/>
            <person name="Yang Y."/>
        </authorList>
    </citation>
    <scope>NUCLEOTIDE SEQUENCE [LARGE SCALE GENOMIC DNA]</scope>
    <source>
        <strain evidence="1">Cfa_2016G</strain>
        <tissue evidence="1">Leaf</tissue>
    </source>
</reference>
<protein>
    <submittedName>
        <fullName evidence="1">Uncharacterized protein</fullName>
    </submittedName>
</protein>
<dbReference type="EMBL" id="VIBQ01000096">
    <property type="protein sequence ID" value="KAB8737528.1"/>
    <property type="molecule type" value="Genomic_DNA"/>
</dbReference>
<accession>A0A5N6L444</accession>
<dbReference type="AlphaFoldDB" id="A0A5N6L444"/>
<proteinExistence type="predicted"/>
<organism evidence="1 2">
    <name type="scientific">Carpinus fangiana</name>
    <dbReference type="NCBI Taxonomy" id="176857"/>
    <lineage>
        <taxon>Eukaryota</taxon>
        <taxon>Viridiplantae</taxon>
        <taxon>Streptophyta</taxon>
        <taxon>Embryophyta</taxon>
        <taxon>Tracheophyta</taxon>
        <taxon>Spermatophyta</taxon>
        <taxon>Magnoliopsida</taxon>
        <taxon>eudicotyledons</taxon>
        <taxon>Gunneridae</taxon>
        <taxon>Pentapetalae</taxon>
        <taxon>rosids</taxon>
        <taxon>fabids</taxon>
        <taxon>Fagales</taxon>
        <taxon>Betulaceae</taxon>
        <taxon>Carpinus</taxon>
    </lineage>
</organism>
<evidence type="ECO:0000313" key="2">
    <source>
        <dbReference type="Proteomes" id="UP000327013"/>
    </source>
</evidence>
<name>A0A5N6L444_9ROSI</name>